<dbReference type="Gene3D" id="2.60.40.10">
    <property type="entry name" value="Immunoglobulins"/>
    <property type="match status" value="2"/>
</dbReference>
<keyword evidence="7" id="KW-1015">Disulfide bond</keyword>
<evidence type="ECO:0000313" key="14">
    <source>
        <dbReference type="Ensembl" id="ENSEBUP00000008630.1"/>
    </source>
</evidence>
<keyword evidence="4" id="KW-0732">Signal</keyword>
<evidence type="ECO:0000256" key="8">
    <source>
        <dbReference type="ARBA" id="ARBA00023170"/>
    </source>
</evidence>
<evidence type="ECO:0000256" key="9">
    <source>
        <dbReference type="ARBA" id="ARBA00023180"/>
    </source>
</evidence>
<keyword evidence="5 12" id="KW-1133">Transmembrane helix</keyword>
<feature type="transmembrane region" description="Helical" evidence="12">
    <location>
        <begin position="276"/>
        <end position="300"/>
    </location>
</feature>
<dbReference type="Ensembl" id="ENSEBUT00000009137.1">
    <property type="protein sequence ID" value="ENSEBUP00000008630.1"/>
    <property type="gene ID" value="ENSEBUG00000005583.1"/>
</dbReference>
<organism evidence="14 15">
    <name type="scientific">Eptatretus burgeri</name>
    <name type="common">Inshore hagfish</name>
    <dbReference type="NCBI Taxonomy" id="7764"/>
    <lineage>
        <taxon>Eukaryota</taxon>
        <taxon>Metazoa</taxon>
        <taxon>Chordata</taxon>
        <taxon>Craniata</taxon>
        <taxon>Vertebrata</taxon>
        <taxon>Cyclostomata</taxon>
        <taxon>Myxini</taxon>
        <taxon>Myxiniformes</taxon>
        <taxon>Myxinidae</taxon>
        <taxon>Eptatretinae</taxon>
        <taxon>Eptatretus</taxon>
    </lineage>
</organism>
<dbReference type="InterPro" id="IPR051713">
    <property type="entry name" value="T-cell_Activation_Regulation"/>
</dbReference>
<proteinExistence type="predicted"/>
<name>A0A8C4Q1K4_EPTBU</name>
<evidence type="ECO:0000256" key="4">
    <source>
        <dbReference type="ARBA" id="ARBA00022729"/>
    </source>
</evidence>
<feature type="region of interest" description="Disordered" evidence="11">
    <location>
        <begin position="308"/>
        <end position="346"/>
    </location>
</feature>
<evidence type="ECO:0000256" key="10">
    <source>
        <dbReference type="ARBA" id="ARBA00023319"/>
    </source>
</evidence>
<dbReference type="SUPFAM" id="SSF48726">
    <property type="entry name" value="Immunoglobulin"/>
    <property type="match status" value="2"/>
</dbReference>
<evidence type="ECO:0000256" key="7">
    <source>
        <dbReference type="ARBA" id="ARBA00023157"/>
    </source>
</evidence>
<dbReference type="InterPro" id="IPR013783">
    <property type="entry name" value="Ig-like_fold"/>
</dbReference>
<keyword evidence="15" id="KW-1185">Reference proteome</keyword>
<evidence type="ECO:0000256" key="1">
    <source>
        <dbReference type="ARBA" id="ARBA00004251"/>
    </source>
</evidence>
<evidence type="ECO:0000256" key="5">
    <source>
        <dbReference type="ARBA" id="ARBA00022989"/>
    </source>
</evidence>
<dbReference type="GeneTree" id="ENSGT00930000152721"/>
<dbReference type="Proteomes" id="UP000694388">
    <property type="component" value="Unplaced"/>
</dbReference>
<feature type="compositionally biased region" description="Basic residues" evidence="11">
    <location>
        <begin position="315"/>
        <end position="325"/>
    </location>
</feature>
<dbReference type="PROSITE" id="PS50835">
    <property type="entry name" value="IG_LIKE"/>
    <property type="match status" value="1"/>
</dbReference>
<dbReference type="GO" id="GO:0009897">
    <property type="term" value="C:external side of plasma membrane"/>
    <property type="evidence" value="ECO:0007669"/>
    <property type="project" value="TreeGrafter"/>
</dbReference>
<feature type="domain" description="Ig-like" evidence="13">
    <location>
        <begin position="146"/>
        <end position="245"/>
    </location>
</feature>
<keyword evidence="6 12" id="KW-0472">Membrane</keyword>
<dbReference type="SMART" id="SM00409">
    <property type="entry name" value="IG"/>
    <property type="match status" value="2"/>
</dbReference>
<evidence type="ECO:0000313" key="15">
    <source>
        <dbReference type="Proteomes" id="UP000694388"/>
    </source>
</evidence>
<evidence type="ECO:0000256" key="11">
    <source>
        <dbReference type="SAM" id="MobiDB-lite"/>
    </source>
</evidence>
<feature type="compositionally biased region" description="Basic and acidic residues" evidence="11">
    <location>
        <begin position="326"/>
        <end position="340"/>
    </location>
</feature>
<dbReference type="PANTHER" id="PTHR25466:SF14">
    <property type="entry name" value="BUTYROPHILIN SUBFAMILY 2 MEMBER A2-LIKE-RELATED"/>
    <property type="match status" value="1"/>
</dbReference>
<accession>A0A8C4Q1K4</accession>
<dbReference type="AlphaFoldDB" id="A0A8C4Q1K4"/>
<dbReference type="GO" id="GO:0007166">
    <property type="term" value="P:cell surface receptor signaling pathway"/>
    <property type="evidence" value="ECO:0007669"/>
    <property type="project" value="TreeGrafter"/>
</dbReference>
<evidence type="ECO:0000256" key="12">
    <source>
        <dbReference type="SAM" id="Phobius"/>
    </source>
</evidence>
<comment type="subcellular location">
    <subcellularLocation>
        <location evidence="1">Cell membrane</location>
        <topology evidence="1">Single-pass type I membrane protein</topology>
    </subcellularLocation>
</comment>
<evidence type="ECO:0000256" key="2">
    <source>
        <dbReference type="ARBA" id="ARBA00022475"/>
    </source>
</evidence>
<dbReference type="GO" id="GO:0042130">
    <property type="term" value="P:negative regulation of T cell proliferation"/>
    <property type="evidence" value="ECO:0007669"/>
    <property type="project" value="TreeGrafter"/>
</dbReference>
<keyword evidence="2" id="KW-1003">Cell membrane</keyword>
<dbReference type="GO" id="GO:0071222">
    <property type="term" value="P:cellular response to lipopolysaccharide"/>
    <property type="evidence" value="ECO:0007669"/>
    <property type="project" value="TreeGrafter"/>
</dbReference>
<dbReference type="InterPro" id="IPR003599">
    <property type="entry name" value="Ig_sub"/>
</dbReference>
<dbReference type="InterPro" id="IPR007110">
    <property type="entry name" value="Ig-like_dom"/>
</dbReference>
<dbReference type="InterPro" id="IPR036179">
    <property type="entry name" value="Ig-like_dom_sf"/>
</dbReference>
<dbReference type="PANTHER" id="PTHR25466">
    <property type="entry name" value="T-LYMPHOCYTE ACTIVATION ANTIGEN"/>
    <property type="match status" value="1"/>
</dbReference>
<dbReference type="CDD" id="cd00096">
    <property type="entry name" value="Ig"/>
    <property type="match status" value="1"/>
</dbReference>
<keyword evidence="8" id="KW-0675">Receptor</keyword>
<dbReference type="InterPro" id="IPR013106">
    <property type="entry name" value="Ig_V-set"/>
</dbReference>
<dbReference type="GO" id="GO:0031295">
    <property type="term" value="P:T cell costimulation"/>
    <property type="evidence" value="ECO:0007669"/>
    <property type="project" value="TreeGrafter"/>
</dbReference>
<protein>
    <recommendedName>
        <fullName evidence="13">Ig-like domain-containing protein</fullName>
    </recommendedName>
</protein>
<keyword evidence="3 12" id="KW-0812">Transmembrane</keyword>
<reference evidence="14" key="2">
    <citation type="submission" date="2025-09" db="UniProtKB">
        <authorList>
            <consortium name="Ensembl"/>
        </authorList>
    </citation>
    <scope>IDENTIFICATION</scope>
</reference>
<evidence type="ECO:0000256" key="6">
    <source>
        <dbReference type="ARBA" id="ARBA00023136"/>
    </source>
</evidence>
<keyword evidence="9" id="KW-0325">Glycoprotein</keyword>
<evidence type="ECO:0000259" key="13">
    <source>
        <dbReference type="PROSITE" id="PS50835"/>
    </source>
</evidence>
<sequence length="346" mass="39291">MNIMEKSKLMKRLFIRNILPVLMSCLFITSSNSLKVVAPREVGVVDGEKAFLPCIFTLDDKSVPINISRLEVEWTNGPTILTYKNGRIEPYSEKACKGHAMMNEQNLRNGDATLILSNTNPFEDTLFVCDVTYNDETDWGVVKLKPKVLVHCPEFIVAPPVKESTVMCNFSLGSRGIPPSFDPSYLSIRWYKDSNKSSFARFTKGQEHHMDGVSMSVSEVRPDTFSLTLKSVKPDDYGYYTCKVNYPRCFPGYAVTALYMGSGEKRQECIASQESFAGWTISDVVGWLLILGVGMLLLNVPTEMKEMERNEQLQRKQRRSNTKNKKIVEVKTKEEEKNNNEDDPIF</sequence>
<evidence type="ECO:0000256" key="3">
    <source>
        <dbReference type="ARBA" id="ARBA00022692"/>
    </source>
</evidence>
<dbReference type="GO" id="GO:0042102">
    <property type="term" value="P:positive regulation of T cell proliferation"/>
    <property type="evidence" value="ECO:0007669"/>
    <property type="project" value="TreeGrafter"/>
</dbReference>
<reference evidence="14" key="1">
    <citation type="submission" date="2025-08" db="UniProtKB">
        <authorList>
            <consortium name="Ensembl"/>
        </authorList>
    </citation>
    <scope>IDENTIFICATION</scope>
</reference>
<dbReference type="GO" id="GO:0006955">
    <property type="term" value="P:immune response"/>
    <property type="evidence" value="ECO:0007669"/>
    <property type="project" value="TreeGrafter"/>
</dbReference>
<dbReference type="Pfam" id="PF07686">
    <property type="entry name" value="V-set"/>
    <property type="match status" value="1"/>
</dbReference>
<keyword evidence="10" id="KW-0393">Immunoglobulin domain</keyword>